<protein>
    <submittedName>
        <fullName evidence="1">Uncharacterized protein</fullName>
    </submittedName>
</protein>
<evidence type="ECO:0000313" key="2">
    <source>
        <dbReference type="Proteomes" id="UP000220251"/>
    </source>
</evidence>
<dbReference type="Proteomes" id="UP000220251">
    <property type="component" value="Unassembled WGS sequence"/>
</dbReference>
<proteinExistence type="predicted"/>
<sequence>MLFPEQGKEQIVMVLRMQEELSINIVSVLMAFSQKITVKNPSKICRVTIIQTIS</sequence>
<accession>A0A0H5E7P2</accession>
<evidence type="ECO:0000313" key="1">
    <source>
        <dbReference type="EMBL" id="CRX39350.1"/>
    </source>
</evidence>
<dbReference type="AlphaFoldDB" id="A0A0H5E7P2"/>
<organism evidence="1 2">
    <name type="scientific">Estrella lausannensis</name>
    <dbReference type="NCBI Taxonomy" id="483423"/>
    <lineage>
        <taxon>Bacteria</taxon>
        <taxon>Pseudomonadati</taxon>
        <taxon>Chlamydiota</taxon>
        <taxon>Chlamydiia</taxon>
        <taxon>Parachlamydiales</taxon>
        <taxon>Candidatus Criblamydiaceae</taxon>
        <taxon>Estrella</taxon>
    </lineage>
</organism>
<gene>
    <name evidence="1" type="ORF">ELAC_2028</name>
</gene>
<reference evidence="2" key="1">
    <citation type="submission" date="2015-06" db="EMBL/GenBank/DDBJ databases">
        <authorList>
            <person name="Bertelli C."/>
        </authorList>
    </citation>
    <scope>NUCLEOTIDE SEQUENCE [LARGE SCALE GENOMIC DNA]</scope>
    <source>
        <strain evidence="2">CRIB-30</strain>
    </source>
</reference>
<keyword evidence="2" id="KW-1185">Reference proteome</keyword>
<dbReference type="EMBL" id="CWGJ01000028">
    <property type="protein sequence ID" value="CRX39350.1"/>
    <property type="molecule type" value="Genomic_DNA"/>
</dbReference>
<name>A0A0H5E7P2_9BACT</name>